<dbReference type="CDD" id="cd03293">
    <property type="entry name" value="ABC_NrtD_SsuB_transporters"/>
    <property type="match status" value="1"/>
</dbReference>
<dbReference type="AlphaFoldDB" id="A0A250L171"/>
<dbReference type="SUPFAM" id="SSF52540">
    <property type="entry name" value="P-loop containing nucleoside triphosphate hydrolases"/>
    <property type="match status" value="1"/>
</dbReference>
<dbReference type="RefSeq" id="WP_119632100.1">
    <property type="nucleotide sequence ID" value="NZ_AP017928.1"/>
</dbReference>
<dbReference type="InterPro" id="IPR003593">
    <property type="entry name" value="AAA+_ATPase"/>
</dbReference>
<evidence type="ECO:0000313" key="6">
    <source>
        <dbReference type="EMBL" id="BBA37041.1"/>
    </source>
</evidence>
<dbReference type="Proteomes" id="UP000266313">
    <property type="component" value="Chromosome"/>
</dbReference>
<dbReference type="InterPro" id="IPR027417">
    <property type="entry name" value="P-loop_NTPase"/>
</dbReference>
<comment type="similarity">
    <text evidence="1">Belongs to the ABC transporter superfamily.</text>
</comment>
<name>A0A250L171_9GAMM</name>
<organism evidence="6 7">
    <name type="scientific">Methylocaldum marinum</name>
    <dbReference type="NCBI Taxonomy" id="1432792"/>
    <lineage>
        <taxon>Bacteria</taxon>
        <taxon>Pseudomonadati</taxon>
        <taxon>Pseudomonadota</taxon>
        <taxon>Gammaproteobacteria</taxon>
        <taxon>Methylococcales</taxon>
        <taxon>Methylococcaceae</taxon>
        <taxon>Methylocaldum</taxon>
    </lineage>
</organism>
<dbReference type="EMBL" id="AP017928">
    <property type="protein sequence ID" value="BBA37041.1"/>
    <property type="molecule type" value="Genomic_DNA"/>
</dbReference>
<evidence type="ECO:0000256" key="3">
    <source>
        <dbReference type="ARBA" id="ARBA00022741"/>
    </source>
</evidence>
<dbReference type="OrthoDB" id="9802264at2"/>
<evidence type="ECO:0000256" key="1">
    <source>
        <dbReference type="ARBA" id="ARBA00005417"/>
    </source>
</evidence>
<dbReference type="Pfam" id="PF00005">
    <property type="entry name" value="ABC_tran"/>
    <property type="match status" value="1"/>
</dbReference>
<dbReference type="GO" id="GO:0005524">
    <property type="term" value="F:ATP binding"/>
    <property type="evidence" value="ECO:0007669"/>
    <property type="project" value="UniProtKB-KW"/>
</dbReference>
<protein>
    <submittedName>
        <fullName evidence="6">Nitrate/sulfonate/bicarbonate ABC transporter ATPase</fullName>
    </submittedName>
</protein>
<dbReference type="Gene3D" id="3.40.50.300">
    <property type="entry name" value="P-loop containing nucleotide triphosphate hydrolases"/>
    <property type="match status" value="1"/>
</dbReference>
<proteinExistence type="inferred from homology"/>
<dbReference type="InterPro" id="IPR017871">
    <property type="entry name" value="ABC_transporter-like_CS"/>
</dbReference>
<dbReference type="SMART" id="SM00382">
    <property type="entry name" value="AAA"/>
    <property type="match status" value="1"/>
</dbReference>
<keyword evidence="2" id="KW-0813">Transport</keyword>
<keyword evidence="4" id="KW-0067">ATP-binding</keyword>
<evidence type="ECO:0000256" key="2">
    <source>
        <dbReference type="ARBA" id="ARBA00022448"/>
    </source>
</evidence>
<reference evidence="6 7" key="1">
    <citation type="submission" date="2016-12" db="EMBL/GenBank/DDBJ databases">
        <title>Genome sequencing of Methylocaldum marinum.</title>
        <authorList>
            <person name="Takeuchi M."/>
            <person name="Kamagata Y."/>
            <person name="Hiraoka S."/>
            <person name="Oshima K."/>
            <person name="Hattori M."/>
            <person name="Iwasaki W."/>
        </authorList>
    </citation>
    <scope>NUCLEOTIDE SEQUENCE [LARGE SCALE GENOMIC DNA]</scope>
    <source>
        <strain evidence="6 7">S8</strain>
    </source>
</reference>
<gene>
    <name evidence="6" type="ORF">sS8_5119</name>
</gene>
<evidence type="ECO:0000256" key="4">
    <source>
        <dbReference type="ARBA" id="ARBA00022840"/>
    </source>
</evidence>
<dbReference type="GO" id="GO:0016887">
    <property type="term" value="F:ATP hydrolysis activity"/>
    <property type="evidence" value="ECO:0007669"/>
    <property type="project" value="InterPro"/>
</dbReference>
<keyword evidence="7" id="KW-1185">Reference proteome</keyword>
<evidence type="ECO:0000259" key="5">
    <source>
        <dbReference type="PROSITE" id="PS50893"/>
    </source>
</evidence>
<evidence type="ECO:0000313" key="7">
    <source>
        <dbReference type="Proteomes" id="UP000266313"/>
    </source>
</evidence>
<dbReference type="InterPro" id="IPR050166">
    <property type="entry name" value="ABC_transporter_ATP-bind"/>
</dbReference>
<dbReference type="PROSITE" id="PS00211">
    <property type="entry name" value="ABC_TRANSPORTER_1"/>
    <property type="match status" value="1"/>
</dbReference>
<keyword evidence="3" id="KW-0547">Nucleotide-binding</keyword>
<dbReference type="PANTHER" id="PTHR42788">
    <property type="entry name" value="TAURINE IMPORT ATP-BINDING PROTEIN-RELATED"/>
    <property type="match status" value="1"/>
</dbReference>
<feature type="domain" description="ABC transporter" evidence="5">
    <location>
        <begin position="7"/>
        <end position="239"/>
    </location>
</feature>
<dbReference type="InterPro" id="IPR003439">
    <property type="entry name" value="ABC_transporter-like_ATP-bd"/>
</dbReference>
<dbReference type="PROSITE" id="PS50893">
    <property type="entry name" value="ABC_TRANSPORTER_2"/>
    <property type="match status" value="1"/>
</dbReference>
<dbReference type="PANTHER" id="PTHR42788:SF13">
    <property type="entry name" value="ALIPHATIC SULFONATES IMPORT ATP-BINDING PROTEIN SSUB"/>
    <property type="match status" value="1"/>
</dbReference>
<sequence>MSKVGTLAIRKVSKQYKVKGGRNLGVLENINLEVAPGEFVAIVGSSGCGKSTLLRLIVGLETDYQGDIFHDGERVAGPSLHRGIVFQEHRLFPWLTVRENVGLGLLNSDLDAAERRKLIQEHIDLVGLTGFEQAYPHQLSGGMAQRAAIARGLVNTPEILLLDEPFGALDALTKIYLQSELHRIWHREKITMIMVTHDVEEAVFLSDRVVVMDARPGRIKRIVPIHLDHPRDRADREFVRLKDEVLREISGFTPHAGKPALKAVNGGVAY</sequence>
<dbReference type="KEGG" id="mmai:sS8_5119"/>
<accession>A0A250L171</accession>